<reference evidence="3" key="1">
    <citation type="submission" date="2021-01" db="EMBL/GenBank/DDBJ databases">
        <title>Adiantum capillus-veneris genome.</title>
        <authorList>
            <person name="Fang Y."/>
            <person name="Liao Q."/>
        </authorList>
    </citation>
    <scope>NUCLEOTIDE SEQUENCE</scope>
    <source>
        <strain evidence="3">H3</strain>
        <tissue evidence="3">Leaf</tissue>
    </source>
</reference>
<dbReference type="FunFam" id="1.25.40.10:FF:000285">
    <property type="entry name" value="Pentatricopeptide repeat-containing protein, chloroplastic"/>
    <property type="match status" value="1"/>
</dbReference>
<evidence type="ECO:0000256" key="2">
    <source>
        <dbReference type="PROSITE-ProRule" id="PRU00708"/>
    </source>
</evidence>
<evidence type="ECO:0000256" key="1">
    <source>
        <dbReference type="ARBA" id="ARBA00022737"/>
    </source>
</evidence>
<name>A0A9D4U4T8_ADICA</name>
<dbReference type="InterPro" id="IPR011990">
    <property type="entry name" value="TPR-like_helical_dom_sf"/>
</dbReference>
<feature type="repeat" description="PPR" evidence="2">
    <location>
        <begin position="518"/>
        <end position="552"/>
    </location>
</feature>
<dbReference type="PANTHER" id="PTHR47926">
    <property type="entry name" value="PENTATRICOPEPTIDE REPEAT-CONTAINING PROTEIN"/>
    <property type="match status" value="1"/>
</dbReference>
<keyword evidence="4" id="KW-1185">Reference proteome</keyword>
<evidence type="ECO:0000313" key="3">
    <source>
        <dbReference type="EMBL" id="KAI5061095.1"/>
    </source>
</evidence>
<comment type="caution">
    <text evidence="3">The sequence shown here is derived from an EMBL/GenBank/DDBJ whole genome shotgun (WGS) entry which is preliminary data.</text>
</comment>
<dbReference type="OrthoDB" id="1893323at2759"/>
<organism evidence="3 4">
    <name type="scientific">Adiantum capillus-veneris</name>
    <name type="common">Maidenhair fern</name>
    <dbReference type="NCBI Taxonomy" id="13818"/>
    <lineage>
        <taxon>Eukaryota</taxon>
        <taxon>Viridiplantae</taxon>
        <taxon>Streptophyta</taxon>
        <taxon>Embryophyta</taxon>
        <taxon>Tracheophyta</taxon>
        <taxon>Polypodiopsida</taxon>
        <taxon>Polypodiidae</taxon>
        <taxon>Polypodiales</taxon>
        <taxon>Pteridineae</taxon>
        <taxon>Pteridaceae</taxon>
        <taxon>Vittarioideae</taxon>
        <taxon>Adiantum</taxon>
    </lineage>
</organism>
<evidence type="ECO:0008006" key="5">
    <source>
        <dbReference type="Google" id="ProtNLM"/>
    </source>
</evidence>
<dbReference type="GO" id="GO:0003723">
    <property type="term" value="F:RNA binding"/>
    <property type="evidence" value="ECO:0007669"/>
    <property type="project" value="InterPro"/>
</dbReference>
<accession>A0A9D4U4T8</accession>
<dbReference type="GO" id="GO:0009451">
    <property type="term" value="P:RNA modification"/>
    <property type="evidence" value="ECO:0007669"/>
    <property type="project" value="InterPro"/>
</dbReference>
<dbReference type="AlphaFoldDB" id="A0A9D4U4T8"/>
<dbReference type="PROSITE" id="PS51375">
    <property type="entry name" value="PPR"/>
    <property type="match status" value="5"/>
</dbReference>
<feature type="repeat" description="PPR" evidence="2">
    <location>
        <begin position="635"/>
        <end position="669"/>
    </location>
</feature>
<dbReference type="InterPro" id="IPR046960">
    <property type="entry name" value="PPR_At4g14850-like_plant"/>
</dbReference>
<keyword evidence="1" id="KW-0677">Repeat</keyword>
<dbReference type="Pfam" id="PF01535">
    <property type="entry name" value="PPR"/>
    <property type="match status" value="3"/>
</dbReference>
<dbReference type="FunFam" id="1.25.40.10:FF:000073">
    <property type="entry name" value="Pentatricopeptide repeat-containing protein chloroplastic"/>
    <property type="match status" value="1"/>
</dbReference>
<dbReference type="Proteomes" id="UP000886520">
    <property type="component" value="Chromosome 23"/>
</dbReference>
<dbReference type="PANTHER" id="PTHR47926:SF455">
    <property type="entry name" value="PENTACOTRIPEPTIDE-REPEAT REGION OF PRORP DOMAIN-CONTAINING PROTEIN"/>
    <property type="match status" value="1"/>
</dbReference>
<gene>
    <name evidence="3" type="ORF">GOP47_0023600</name>
</gene>
<dbReference type="EMBL" id="JABFUD020000023">
    <property type="protein sequence ID" value="KAI5061095.1"/>
    <property type="molecule type" value="Genomic_DNA"/>
</dbReference>
<proteinExistence type="predicted"/>
<feature type="repeat" description="PPR" evidence="2">
    <location>
        <begin position="189"/>
        <end position="223"/>
    </location>
</feature>
<feature type="repeat" description="PPR" evidence="2">
    <location>
        <begin position="290"/>
        <end position="324"/>
    </location>
</feature>
<dbReference type="Pfam" id="PF13041">
    <property type="entry name" value="PPR_2"/>
    <property type="match status" value="4"/>
</dbReference>
<dbReference type="Gene3D" id="1.25.40.10">
    <property type="entry name" value="Tetratricopeptide repeat domain"/>
    <property type="match status" value="6"/>
</dbReference>
<dbReference type="InterPro" id="IPR002885">
    <property type="entry name" value="PPR_rpt"/>
</dbReference>
<feature type="repeat" description="PPR" evidence="2">
    <location>
        <begin position="407"/>
        <end position="441"/>
    </location>
</feature>
<sequence length="793" mass="86079">MYADDKILSFSEQCSASPSCVTNHLYDCVQVWKPSKQVSVQSAQAPLVQQNTRDDKKKWTADRCAEQPPPHHFSCDLQRQPPIEQYQNGLSAPCNDLLRSLCTRGYLDKALDVLADAPSFTPSISSYLFLLQTCIKSRSIAHVKEVYSHIASHNAVLQGILGDYLAMALARCGDVEGARQVANSLPHLTVFSWSAIISAYAEKGLGQEALELHHLMLDQGVYPDQHTFVSLFRACSSIPDLACGQALHAEACMKGFTLDEFVNNSLVTMYGKQGAILDAENIFKLMSGRSVVSWNAMLSAYVEQEDEEKAFQLYRQMQEEGVNSNQQTFVIALQACVLLAEKEEACLMEGMPIKVKALSIGEALHRDALSKGFALDLYVGTALSTMYGKCGAIVRAENFFGRLPHRSVISWNSMFSAFIEHGQGMKALQFYRYLHDEGVTPDELTVVFALQACCILAENAAALNVSISLQIGQALHIDACTKGFDSDVIVATALLVMYSKCGCMSDAENIFSEFSGLNIVSWSAMLTAYINCGLGQKALVLFMQMHEEGLCPCVQTLVLAIQASGTLLGNEEVSIKGNCSIRFVSLKVGHALHAYACKSGFDSDVLVSTALVSMYGKCGSVVEAEYVFRATSHPDVVTYTALFSAYVSEECPEQAIALYKEMPKQDLILDEVTLICLLQACGESGSLEVCEELYFIVVAAGYDKITSVISALAHAYGNCASMSDGQAAFDGLSEPTILPWAACIMGHAGDGNIEASLNMLEQLKLAGVIPDETIMSSALLACGHSGNTDLVLQ</sequence>
<dbReference type="NCBIfam" id="TIGR00756">
    <property type="entry name" value="PPR"/>
    <property type="match status" value="5"/>
</dbReference>
<dbReference type="FunFam" id="1.25.40.10:FF:000344">
    <property type="entry name" value="Pentatricopeptide repeat-containing protein"/>
    <property type="match status" value="1"/>
</dbReference>
<evidence type="ECO:0000313" key="4">
    <source>
        <dbReference type="Proteomes" id="UP000886520"/>
    </source>
</evidence>
<protein>
    <recommendedName>
        <fullName evidence="5">Pentatricopeptide repeat-containing protein</fullName>
    </recommendedName>
</protein>